<keyword evidence="5" id="KW-0699">rRNA-binding</keyword>
<name>A0A1F4UJF9_UNCKA</name>
<keyword evidence="2 5" id="KW-0689">Ribosomal protein</keyword>
<dbReference type="InterPro" id="IPR002363">
    <property type="entry name" value="Ribosomal_uL10_CS_bac"/>
</dbReference>
<dbReference type="InterPro" id="IPR001790">
    <property type="entry name" value="Ribosomal_uL10"/>
</dbReference>
<evidence type="ECO:0000256" key="2">
    <source>
        <dbReference type="ARBA" id="ARBA00022980"/>
    </source>
</evidence>
<reference evidence="6 7" key="1">
    <citation type="journal article" date="2016" name="Nat. Commun.">
        <title>Thousands of microbial genomes shed light on interconnected biogeochemical processes in an aquifer system.</title>
        <authorList>
            <person name="Anantharaman K."/>
            <person name="Brown C.T."/>
            <person name="Hug L.A."/>
            <person name="Sharon I."/>
            <person name="Castelle C.J."/>
            <person name="Probst A.J."/>
            <person name="Thomas B.C."/>
            <person name="Singh A."/>
            <person name="Wilkins M.J."/>
            <person name="Karaoz U."/>
            <person name="Brodie E.L."/>
            <person name="Williams K.H."/>
            <person name="Hubbard S.S."/>
            <person name="Banfield J.F."/>
        </authorList>
    </citation>
    <scope>NUCLEOTIDE SEQUENCE [LARGE SCALE GENOMIC DNA]</scope>
</reference>
<dbReference type="PANTHER" id="PTHR11560">
    <property type="entry name" value="39S RIBOSOMAL PROTEIN L10, MITOCHONDRIAL"/>
    <property type="match status" value="1"/>
</dbReference>
<gene>
    <name evidence="5" type="primary">rplJ</name>
    <name evidence="6" type="ORF">A2V54_02825</name>
</gene>
<dbReference type="Proteomes" id="UP000176583">
    <property type="component" value="Unassembled WGS sequence"/>
</dbReference>
<evidence type="ECO:0000313" key="7">
    <source>
        <dbReference type="Proteomes" id="UP000176583"/>
    </source>
</evidence>
<protein>
    <recommendedName>
        <fullName evidence="4 5">Large ribosomal subunit protein uL10</fullName>
    </recommendedName>
</protein>
<evidence type="ECO:0000256" key="5">
    <source>
        <dbReference type="HAMAP-Rule" id="MF_00362"/>
    </source>
</evidence>
<dbReference type="AlphaFoldDB" id="A0A1F4UJF9"/>
<evidence type="ECO:0000256" key="1">
    <source>
        <dbReference type="ARBA" id="ARBA00008889"/>
    </source>
</evidence>
<dbReference type="Pfam" id="PF00466">
    <property type="entry name" value="Ribosomal_L10"/>
    <property type="match status" value="1"/>
</dbReference>
<sequence>MVNEAVPAGRQKKVQQVEELAKEAAESGAVVFSDYSGLTVAEMSELRKKLAVLGADLRVVKNTLLGLALEKAGLRSEKLASSDRVLSSEELEGPTAALFSHSADPIESIKVLVSYLKEKAKGEVKFGFFSAKGGPASGGEMTLMAAEGFAELAMLPGKLVLQTRLVSQLSAPIYKLAYVLSAQQQKLVMIFDAIAKTKGGVANG</sequence>
<comment type="subunit">
    <text evidence="5">Part of the ribosomal stalk of the 50S ribosomal subunit. The N-terminus interacts with L11 and the large rRNA to form the base of the stalk. The C-terminus forms an elongated spine to which L12 dimers bind in a sequential fashion forming a multimeric L10(L12)X complex.</text>
</comment>
<dbReference type="GO" id="GO:0015934">
    <property type="term" value="C:large ribosomal subunit"/>
    <property type="evidence" value="ECO:0007669"/>
    <property type="project" value="InterPro"/>
</dbReference>
<dbReference type="GO" id="GO:0070180">
    <property type="term" value="F:large ribosomal subunit rRNA binding"/>
    <property type="evidence" value="ECO:0007669"/>
    <property type="project" value="UniProtKB-UniRule"/>
</dbReference>
<dbReference type="InterPro" id="IPR022973">
    <property type="entry name" value="Ribosomal_uL10_bac"/>
</dbReference>
<comment type="similarity">
    <text evidence="1 5">Belongs to the universal ribosomal protein uL10 family.</text>
</comment>
<dbReference type="STRING" id="1802613.A2V54_02825"/>
<dbReference type="HAMAP" id="MF_00362">
    <property type="entry name" value="Ribosomal_uL10"/>
    <property type="match status" value="1"/>
</dbReference>
<evidence type="ECO:0000256" key="4">
    <source>
        <dbReference type="ARBA" id="ARBA00035202"/>
    </source>
</evidence>
<keyword evidence="5" id="KW-0694">RNA-binding</keyword>
<dbReference type="Gene3D" id="3.30.70.1730">
    <property type="match status" value="1"/>
</dbReference>
<dbReference type="GO" id="GO:0006412">
    <property type="term" value="P:translation"/>
    <property type="evidence" value="ECO:0007669"/>
    <property type="project" value="UniProtKB-UniRule"/>
</dbReference>
<dbReference type="GO" id="GO:0003735">
    <property type="term" value="F:structural constituent of ribosome"/>
    <property type="evidence" value="ECO:0007669"/>
    <property type="project" value="InterPro"/>
</dbReference>
<dbReference type="InterPro" id="IPR047865">
    <property type="entry name" value="Ribosomal_uL10_bac_type"/>
</dbReference>
<organism evidence="6 7">
    <name type="scientific">candidate division WWE3 bacterium RBG_19FT_COMBO_53_11</name>
    <dbReference type="NCBI Taxonomy" id="1802613"/>
    <lineage>
        <taxon>Bacteria</taxon>
        <taxon>Katanobacteria</taxon>
    </lineage>
</organism>
<dbReference type="CDD" id="cd05797">
    <property type="entry name" value="Ribosomal_L10"/>
    <property type="match status" value="1"/>
</dbReference>
<accession>A0A1F4UJF9</accession>
<evidence type="ECO:0000313" key="6">
    <source>
        <dbReference type="EMBL" id="OGC45002.1"/>
    </source>
</evidence>
<dbReference type="Gene3D" id="6.10.250.290">
    <property type="match status" value="1"/>
</dbReference>
<proteinExistence type="inferred from homology"/>
<dbReference type="PROSITE" id="PS01109">
    <property type="entry name" value="RIBOSOMAL_L10"/>
    <property type="match status" value="1"/>
</dbReference>
<dbReference type="InterPro" id="IPR043141">
    <property type="entry name" value="Ribosomal_uL10-like_sf"/>
</dbReference>
<comment type="function">
    <text evidence="5">Forms part of the ribosomal stalk, playing a central role in the interaction of the ribosome with GTP-bound translation factors.</text>
</comment>
<dbReference type="SUPFAM" id="SSF160369">
    <property type="entry name" value="Ribosomal protein L10-like"/>
    <property type="match status" value="1"/>
</dbReference>
<evidence type="ECO:0000256" key="3">
    <source>
        <dbReference type="ARBA" id="ARBA00023274"/>
    </source>
</evidence>
<keyword evidence="3 5" id="KW-0687">Ribonucleoprotein</keyword>
<comment type="caution">
    <text evidence="6">The sequence shown here is derived from an EMBL/GenBank/DDBJ whole genome shotgun (WGS) entry which is preliminary data.</text>
</comment>
<dbReference type="EMBL" id="MEUW01000001">
    <property type="protein sequence ID" value="OGC45002.1"/>
    <property type="molecule type" value="Genomic_DNA"/>
</dbReference>
<dbReference type="NCBIfam" id="NF000955">
    <property type="entry name" value="PRK00099.1-1"/>
    <property type="match status" value="1"/>
</dbReference>